<dbReference type="Proteomes" id="UP000233040">
    <property type="component" value="Unassembled WGS sequence"/>
</dbReference>
<dbReference type="FunFam" id="6.10.250.3250:FF:000001">
    <property type="entry name" value="60S ribosomal protein L13a"/>
    <property type="match status" value="1"/>
</dbReference>
<dbReference type="PANTHER" id="PTHR11545">
    <property type="entry name" value="RIBOSOMAL PROTEIN L13"/>
    <property type="match status" value="1"/>
</dbReference>
<dbReference type="Gene3D" id="3.90.1180.10">
    <property type="entry name" value="Ribosomal protein L13"/>
    <property type="match status" value="1"/>
</dbReference>
<sequence>KMEVHVLVLDVLLGQKVVIVHCEGINISGNFYRNKLKYLAFLRKRINTNPSRGPYRFRAPSRMFWWTVRGMLPYKTKQFAYMGRLAYEVGWKYQAVTSTLEERKEKAKIHYQKKKQLVRLRKQAEKNVEKKSDKFTEIFKTHGLLV</sequence>
<dbReference type="GO" id="GO:0003735">
    <property type="term" value="F:structural constituent of ribosome"/>
    <property type="evidence" value="ECO:0007669"/>
    <property type="project" value="InterPro"/>
</dbReference>
<dbReference type="InterPro" id="IPR036899">
    <property type="entry name" value="Ribosomal_uL13_sf"/>
</dbReference>
<keyword evidence="3" id="KW-0687">Ribonucleoprotein</keyword>
<protein>
    <recommendedName>
        <fullName evidence="6">60S ribosomal protein L13a</fullName>
    </recommendedName>
</protein>
<proteinExistence type="inferred from homology"/>
<keyword evidence="2" id="KW-0689">Ribosomal protein</keyword>
<dbReference type="GO" id="GO:0006412">
    <property type="term" value="P:translation"/>
    <property type="evidence" value="ECO:0007669"/>
    <property type="project" value="InterPro"/>
</dbReference>
<keyword evidence="5" id="KW-1185">Reference proteome</keyword>
<evidence type="ECO:0008006" key="6">
    <source>
        <dbReference type="Google" id="ProtNLM"/>
    </source>
</evidence>
<reference evidence="4" key="1">
    <citation type="submission" date="2025-08" db="UniProtKB">
        <authorList>
            <consortium name="Ensembl"/>
        </authorList>
    </citation>
    <scope>IDENTIFICATION</scope>
</reference>
<organism evidence="4 5">
    <name type="scientific">Cebus imitator</name>
    <name type="common">Panamanian white-faced capuchin</name>
    <name type="synonym">Cebus capucinus imitator</name>
    <dbReference type="NCBI Taxonomy" id="2715852"/>
    <lineage>
        <taxon>Eukaryota</taxon>
        <taxon>Metazoa</taxon>
        <taxon>Chordata</taxon>
        <taxon>Craniata</taxon>
        <taxon>Vertebrata</taxon>
        <taxon>Euteleostomi</taxon>
        <taxon>Mammalia</taxon>
        <taxon>Eutheria</taxon>
        <taxon>Euarchontoglires</taxon>
        <taxon>Primates</taxon>
        <taxon>Haplorrhini</taxon>
        <taxon>Platyrrhini</taxon>
        <taxon>Cebidae</taxon>
        <taxon>Cebinae</taxon>
        <taxon>Cebus</taxon>
    </lineage>
</organism>
<dbReference type="GO" id="GO:0022625">
    <property type="term" value="C:cytosolic large ribosomal subunit"/>
    <property type="evidence" value="ECO:0007669"/>
    <property type="project" value="TreeGrafter"/>
</dbReference>
<dbReference type="Pfam" id="PF00572">
    <property type="entry name" value="Ribosomal_L13"/>
    <property type="match status" value="1"/>
</dbReference>
<dbReference type="InterPro" id="IPR005822">
    <property type="entry name" value="Ribosomal_uL13"/>
</dbReference>
<dbReference type="Gene3D" id="6.10.250.3250">
    <property type="match status" value="1"/>
</dbReference>
<evidence type="ECO:0000313" key="4">
    <source>
        <dbReference type="Ensembl" id="ENSCCAP00000018470.1"/>
    </source>
</evidence>
<accession>A0A2K5QRM0</accession>
<dbReference type="AlphaFoldDB" id="A0A2K5QRM0"/>
<dbReference type="GO" id="GO:0003729">
    <property type="term" value="F:mRNA binding"/>
    <property type="evidence" value="ECO:0007669"/>
    <property type="project" value="TreeGrafter"/>
</dbReference>
<evidence type="ECO:0000256" key="3">
    <source>
        <dbReference type="ARBA" id="ARBA00023274"/>
    </source>
</evidence>
<comment type="similarity">
    <text evidence="1">Belongs to the universal ribosomal protein uL13 family.</text>
</comment>
<dbReference type="GeneTree" id="ENSGT00390000010799"/>
<dbReference type="GO" id="GO:0017148">
    <property type="term" value="P:negative regulation of translation"/>
    <property type="evidence" value="ECO:0007669"/>
    <property type="project" value="TreeGrafter"/>
</dbReference>
<evidence type="ECO:0000256" key="2">
    <source>
        <dbReference type="ARBA" id="ARBA00022980"/>
    </source>
</evidence>
<dbReference type="CDD" id="cd00392">
    <property type="entry name" value="Ribosomal_L13"/>
    <property type="match status" value="1"/>
</dbReference>
<name>A0A2K5QRM0_CEBIM</name>
<evidence type="ECO:0000256" key="1">
    <source>
        <dbReference type="ARBA" id="ARBA00006227"/>
    </source>
</evidence>
<dbReference type="PANTHER" id="PTHR11545:SF3">
    <property type="entry name" value="LARGE RIBOSOMAL SUBUNIT PROTEIN UL13"/>
    <property type="match status" value="1"/>
</dbReference>
<dbReference type="Ensembl" id="ENSCCAT00000035945.1">
    <property type="protein sequence ID" value="ENSCCAP00000018470.1"/>
    <property type="gene ID" value="ENSCCAG00000027081.1"/>
</dbReference>
<dbReference type="SUPFAM" id="SSF52161">
    <property type="entry name" value="Ribosomal protein L13"/>
    <property type="match status" value="1"/>
</dbReference>
<reference evidence="4" key="2">
    <citation type="submission" date="2025-09" db="UniProtKB">
        <authorList>
            <consortium name="Ensembl"/>
        </authorList>
    </citation>
    <scope>IDENTIFICATION</scope>
</reference>
<dbReference type="STRING" id="9516.ENSCCAP00000018470"/>
<evidence type="ECO:0000313" key="5">
    <source>
        <dbReference type="Proteomes" id="UP000233040"/>
    </source>
</evidence>